<dbReference type="InterPro" id="IPR035906">
    <property type="entry name" value="MetI-like_sf"/>
</dbReference>
<dbReference type="PROSITE" id="PS50928">
    <property type="entry name" value="ABC_TM1"/>
    <property type="match status" value="1"/>
</dbReference>
<dbReference type="PANTHER" id="PTHR43163:SF6">
    <property type="entry name" value="DIPEPTIDE TRANSPORT SYSTEM PERMEASE PROTEIN DPPB-RELATED"/>
    <property type="match status" value="1"/>
</dbReference>
<comment type="similarity">
    <text evidence="7">Belongs to the binding-protein-dependent transport system permease family.</text>
</comment>
<keyword evidence="4 7" id="KW-0812">Transmembrane</keyword>
<evidence type="ECO:0000259" key="8">
    <source>
        <dbReference type="PROSITE" id="PS50928"/>
    </source>
</evidence>
<reference evidence="9 10" key="1">
    <citation type="journal article" date="2019" name="Int. J. Syst. Evol. Microbiol.">
        <title>The Global Catalogue of Microorganisms (GCM) 10K type strain sequencing project: providing services to taxonomists for standard genome sequencing and annotation.</title>
        <authorList>
            <consortium name="The Broad Institute Genomics Platform"/>
            <consortium name="The Broad Institute Genome Sequencing Center for Infectious Disease"/>
            <person name="Wu L."/>
            <person name="Ma J."/>
        </authorList>
    </citation>
    <scope>NUCLEOTIDE SEQUENCE [LARGE SCALE GENOMIC DNA]</scope>
    <source>
        <strain evidence="9 10">JCM 14306</strain>
    </source>
</reference>
<keyword evidence="2 7" id="KW-0813">Transport</keyword>
<feature type="transmembrane region" description="Helical" evidence="7">
    <location>
        <begin position="100"/>
        <end position="124"/>
    </location>
</feature>
<evidence type="ECO:0000313" key="9">
    <source>
        <dbReference type="EMBL" id="GAA1627495.1"/>
    </source>
</evidence>
<dbReference type="CDD" id="cd06261">
    <property type="entry name" value="TM_PBP2"/>
    <property type="match status" value="1"/>
</dbReference>
<evidence type="ECO:0000256" key="1">
    <source>
        <dbReference type="ARBA" id="ARBA00004651"/>
    </source>
</evidence>
<keyword evidence="10" id="KW-1185">Reference proteome</keyword>
<evidence type="ECO:0000256" key="2">
    <source>
        <dbReference type="ARBA" id="ARBA00022448"/>
    </source>
</evidence>
<accession>A0ABN2F2B2</accession>
<gene>
    <name evidence="9" type="ORF">GCM10009744_14120</name>
</gene>
<keyword evidence="6 7" id="KW-0472">Membrane</keyword>
<organism evidence="9 10">
    <name type="scientific">Kribbella alba</name>
    <dbReference type="NCBI Taxonomy" id="190197"/>
    <lineage>
        <taxon>Bacteria</taxon>
        <taxon>Bacillati</taxon>
        <taxon>Actinomycetota</taxon>
        <taxon>Actinomycetes</taxon>
        <taxon>Propionibacteriales</taxon>
        <taxon>Kribbellaceae</taxon>
        <taxon>Kribbella</taxon>
    </lineage>
</organism>
<dbReference type="SUPFAM" id="SSF161098">
    <property type="entry name" value="MetI-like"/>
    <property type="match status" value="1"/>
</dbReference>
<feature type="transmembrane region" description="Helical" evidence="7">
    <location>
        <begin position="9"/>
        <end position="29"/>
    </location>
</feature>
<comment type="caution">
    <text evidence="9">The sequence shown here is derived from an EMBL/GenBank/DDBJ whole genome shotgun (WGS) entry which is preliminary data.</text>
</comment>
<comment type="subcellular location">
    <subcellularLocation>
        <location evidence="1 7">Cell membrane</location>
        <topology evidence="1 7">Multi-pass membrane protein</topology>
    </subcellularLocation>
</comment>
<feature type="transmembrane region" description="Helical" evidence="7">
    <location>
        <begin position="182"/>
        <end position="198"/>
    </location>
</feature>
<evidence type="ECO:0000313" key="10">
    <source>
        <dbReference type="Proteomes" id="UP001501319"/>
    </source>
</evidence>
<dbReference type="EMBL" id="BAAANE010000004">
    <property type="protein sequence ID" value="GAA1627495.1"/>
    <property type="molecule type" value="Genomic_DNA"/>
</dbReference>
<evidence type="ECO:0000256" key="5">
    <source>
        <dbReference type="ARBA" id="ARBA00022989"/>
    </source>
</evidence>
<name>A0ABN2F2B2_9ACTN</name>
<dbReference type="Gene3D" id="1.10.3720.10">
    <property type="entry name" value="MetI-like"/>
    <property type="match status" value="1"/>
</dbReference>
<evidence type="ECO:0000256" key="4">
    <source>
        <dbReference type="ARBA" id="ARBA00022692"/>
    </source>
</evidence>
<dbReference type="InterPro" id="IPR000515">
    <property type="entry name" value="MetI-like"/>
</dbReference>
<protein>
    <submittedName>
        <fullName evidence="9">ABC transporter permease</fullName>
    </submittedName>
</protein>
<dbReference type="Pfam" id="PF19300">
    <property type="entry name" value="BPD_transp_1_N"/>
    <property type="match status" value="1"/>
</dbReference>
<keyword evidence="5 7" id="KW-1133">Transmembrane helix</keyword>
<dbReference type="Proteomes" id="UP001501319">
    <property type="component" value="Unassembled WGS sequence"/>
</dbReference>
<dbReference type="PANTHER" id="PTHR43163">
    <property type="entry name" value="DIPEPTIDE TRANSPORT SYSTEM PERMEASE PROTEIN DPPB-RELATED"/>
    <property type="match status" value="1"/>
</dbReference>
<dbReference type="RefSeq" id="WP_344109997.1">
    <property type="nucleotide sequence ID" value="NZ_BAAANE010000004.1"/>
</dbReference>
<evidence type="ECO:0000256" key="6">
    <source>
        <dbReference type="ARBA" id="ARBA00023136"/>
    </source>
</evidence>
<feature type="transmembrane region" description="Helical" evidence="7">
    <location>
        <begin position="136"/>
        <end position="162"/>
    </location>
</feature>
<dbReference type="InterPro" id="IPR045621">
    <property type="entry name" value="BPD_transp_1_N"/>
</dbReference>
<dbReference type="Pfam" id="PF00528">
    <property type="entry name" value="BPD_transp_1"/>
    <property type="match status" value="1"/>
</dbReference>
<keyword evidence="3" id="KW-1003">Cell membrane</keyword>
<feature type="transmembrane region" description="Helical" evidence="7">
    <location>
        <begin position="282"/>
        <end position="308"/>
    </location>
</feature>
<proteinExistence type="inferred from homology"/>
<feature type="domain" description="ABC transmembrane type-1" evidence="8">
    <location>
        <begin position="96"/>
        <end position="301"/>
    </location>
</feature>
<sequence length="314" mass="34481">MLKYALYRIALLVPLLLGVSVLTFLYIQVIPGDPVAGLLGPGGTPELIAQLRHQFGLDQPILTQYWHWLSNLIAHGDLGTSFTTRQKITPTLVNRIPATLQLTVVGLIFTVALGWPLGFLAALFKDTWMDRALSSLTLVGLSTPMFWVGTLLILIFAMHLRWLPAGGYVPLAVDPLTSIKDSLMPGLAMGIGLAPYLARMTRAATVEVQHEQFVRHAPTKGLRRRTVFLRYSARNAVPPTVVVIGLQLGSLLGGQVIVEQLFNWPGLGRLLIQGAIQRDYYMVQAVILVIAALYVLLNLLAELITAALDPRIRL</sequence>
<evidence type="ECO:0000256" key="3">
    <source>
        <dbReference type="ARBA" id="ARBA00022475"/>
    </source>
</evidence>
<evidence type="ECO:0000256" key="7">
    <source>
        <dbReference type="RuleBase" id="RU363032"/>
    </source>
</evidence>